<dbReference type="EMBL" id="BGZK01000624">
    <property type="protein sequence ID" value="GBP53402.1"/>
    <property type="molecule type" value="Genomic_DNA"/>
</dbReference>
<keyword evidence="3" id="KW-1185">Reference proteome</keyword>
<evidence type="ECO:0000313" key="3">
    <source>
        <dbReference type="Proteomes" id="UP000299102"/>
    </source>
</evidence>
<dbReference type="Proteomes" id="UP000299102">
    <property type="component" value="Unassembled WGS sequence"/>
</dbReference>
<feature type="compositionally biased region" description="Basic and acidic residues" evidence="1">
    <location>
        <begin position="118"/>
        <end position="134"/>
    </location>
</feature>
<gene>
    <name evidence="2" type="ORF">EVAR_48154_1</name>
</gene>
<organism evidence="2 3">
    <name type="scientific">Eumeta variegata</name>
    <name type="common">Bagworm moth</name>
    <name type="synonym">Eumeta japonica</name>
    <dbReference type="NCBI Taxonomy" id="151549"/>
    <lineage>
        <taxon>Eukaryota</taxon>
        <taxon>Metazoa</taxon>
        <taxon>Ecdysozoa</taxon>
        <taxon>Arthropoda</taxon>
        <taxon>Hexapoda</taxon>
        <taxon>Insecta</taxon>
        <taxon>Pterygota</taxon>
        <taxon>Neoptera</taxon>
        <taxon>Endopterygota</taxon>
        <taxon>Lepidoptera</taxon>
        <taxon>Glossata</taxon>
        <taxon>Ditrysia</taxon>
        <taxon>Tineoidea</taxon>
        <taxon>Psychidae</taxon>
        <taxon>Oiketicinae</taxon>
        <taxon>Eumeta</taxon>
    </lineage>
</organism>
<name>A0A4C1WS69_EUMVA</name>
<evidence type="ECO:0000313" key="2">
    <source>
        <dbReference type="EMBL" id="GBP53402.1"/>
    </source>
</evidence>
<sequence>MILLTYSSILLHPSRLVVHKSHSSLTRCVSPESSKALANLSNTAFPEVAFRVNSDASFKFDRVPELLMLQRRSRYKPIDFPSSSPYIIPFLPFAFSATCDEETCSECGDAATGARARGAGESHSDREPSTERVS</sequence>
<reference evidence="2 3" key="1">
    <citation type="journal article" date="2019" name="Commun. Biol.">
        <title>The bagworm genome reveals a unique fibroin gene that provides high tensile strength.</title>
        <authorList>
            <person name="Kono N."/>
            <person name="Nakamura H."/>
            <person name="Ohtoshi R."/>
            <person name="Tomita M."/>
            <person name="Numata K."/>
            <person name="Arakawa K."/>
        </authorList>
    </citation>
    <scope>NUCLEOTIDE SEQUENCE [LARGE SCALE GENOMIC DNA]</scope>
</reference>
<proteinExistence type="predicted"/>
<comment type="caution">
    <text evidence="2">The sequence shown here is derived from an EMBL/GenBank/DDBJ whole genome shotgun (WGS) entry which is preliminary data.</text>
</comment>
<protein>
    <submittedName>
        <fullName evidence="2">Uncharacterized protein</fullName>
    </submittedName>
</protein>
<evidence type="ECO:0000256" key="1">
    <source>
        <dbReference type="SAM" id="MobiDB-lite"/>
    </source>
</evidence>
<accession>A0A4C1WS69</accession>
<feature type="region of interest" description="Disordered" evidence="1">
    <location>
        <begin position="110"/>
        <end position="134"/>
    </location>
</feature>
<dbReference type="AlphaFoldDB" id="A0A4C1WS69"/>